<dbReference type="Proteomes" id="UP000433309">
    <property type="component" value="Unassembled WGS sequence"/>
</dbReference>
<dbReference type="InterPro" id="IPR050491">
    <property type="entry name" value="AmpC-like"/>
</dbReference>
<accession>A0A6I2L561</accession>
<dbReference type="RefSeq" id="WP_154379572.1">
    <property type="nucleotide sequence ID" value="NZ_WKJK01000010.1"/>
</dbReference>
<dbReference type="InterPro" id="IPR001466">
    <property type="entry name" value="Beta-lactam-related"/>
</dbReference>
<feature type="chain" id="PRO_5026105304" evidence="1">
    <location>
        <begin position="21"/>
        <end position="578"/>
    </location>
</feature>
<keyword evidence="4" id="KW-1185">Reference proteome</keyword>
<dbReference type="Pfam" id="PF00144">
    <property type="entry name" value="Beta-lactamase"/>
    <property type="match status" value="1"/>
</dbReference>
<protein>
    <submittedName>
        <fullName evidence="3">Serine hydrolase</fullName>
    </submittedName>
</protein>
<dbReference type="GO" id="GO:0016787">
    <property type="term" value="F:hydrolase activity"/>
    <property type="evidence" value="ECO:0007669"/>
    <property type="project" value="UniProtKB-KW"/>
</dbReference>
<comment type="caution">
    <text evidence="3">The sequence shown here is derived from an EMBL/GenBank/DDBJ whole genome shotgun (WGS) entry which is preliminary data.</text>
</comment>
<dbReference type="SUPFAM" id="SSF56601">
    <property type="entry name" value="beta-lactamase/transpeptidase-like"/>
    <property type="match status" value="1"/>
</dbReference>
<gene>
    <name evidence="3" type="ORF">GJ699_20180</name>
</gene>
<evidence type="ECO:0000313" key="4">
    <source>
        <dbReference type="Proteomes" id="UP000433309"/>
    </source>
</evidence>
<dbReference type="PANTHER" id="PTHR46825:SF12">
    <property type="entry name" value="PENICILLIN-BINDING PROTEIN 4"/>
    <property type="match status" value="1"/>
</dbReference>
<dbReference type="EMBL" id="WKJK01000010">
    <property type="protein sequence ID" value="MRW92317.1"/>
    <property type="molecule type" value="Genomic_DNA"/>
</dbReference>
<proteinExistence type="predicted"/>
<dbReference type="PANTHER" id="PTHR46825">
    <property type="entry name" value="D-ALANYL-D-ALANINE-CARBOXYPEPTIDASE/ENDOPEPTIDASE AMPH"/>
    <property type="match status" value="1"/>
</dbReference>
<dbReference type="Gene3D" id="3.40.710.10">
    <property type="entry name" value="DD-peptidase/beta-lactamase superfamily"/>
    <property type="match status" value="1"/>
</dbReference>
<dbReference type="InterPro" id="IPR012338">
    <property type="entry name" value="Beta-lactam/transpept-like"/>
</dbReference>
<organism evidence="3 4">
    <name type="scientific">Duganella guangzhouensis</name>
    <dbReference type="NCBI Taxonomy" id="2666084"/>
    <lineage>
        <taxon>Bacteria</taxon>
        <taxon>Pseudomonadati</taxon>
        <taxon>Pseudomonadota</taxon>
        <taxon>Betaproteobacteria</taxon>
        <taxon>Burkholderiales</taxon>
        <taxon>Oxalobacteraceae</taxon>
        <taxon>Telluria group</taxon>
        <taxon>Duganella</taxon>
    </lineage>
</organism>
<dbReference type="AlphaFoldDB" id="A0A6I2L561"/>
<evidence type="ECO:0000256" key="1">
    <source>
        <dbReference type="SAM" id="SignalP"/>
    </source>
</evidence>
<sequence length="578" mass="61636">MRLHAVAIAFALLCAGGAHADELDDIIQAEMKMRQIPGLSLAIIDNGKIVRAQGYGVTEKGGKTPVSADTLFQAGSVSKPVAALGALHLVEQGKLALDDDVNARLVTWKVPDNALTAENKVTLRRLLSHSAGLTVHGFPGYAIGAPVPTVVQVLNGEPPANTPPVRVDIAPGSKMRYSGGGFTVMQQLVADVSGQTFPDYMRDAVLKPLGMNDSSYQQPPTAERARLNASGHLADRSVVAGRWHVYPEMAAAGLWTTASDLARFAIGLQQALAGSANPVISADMTRQMLTPQKDSAGLGIFLEGSGDAQRFSHGGRDEGFDTLLTAFSRTGQGVVIMINTNDNSRMMGRLATAVGRAYHWPDADNEQVLKPAAIKLDARSLARYTGRHELSSNAMGSFDVQDGRLLGIAGGFPDEVFIPTGTHRFYSTSRNCELLFIFDAHGEVTAVEVKTKEKTSKAPRIGPLLHTLKARRDPDPARTRKLQALIAAAAQGSSAFSDSPLAADGVKRDFGNRPIGELANITALTFLDQQAVAGREIERHGGKVASVLAFKADGKPQRKLLVYLTADGLFTDYDVVDD</sequence>
<keyword evidence="1" id="KW-0732">Signal</keyword>
<feature type="domain" description="Beta-lactamase-related" evidence="2">
    <location>
        <begin position="23"/>
        <end position="353"/>
    </location>
</feature>
<evidence type="ECO:0000259" key="2">
    <source>
        <dbReference type="Pfam" id="PF00144"/>
    </source>
</evidence>
<keyword evidence="3" id="KW-0378">Hydrolase</keyword>
<feature type="signal peptide" evidence="1">
    <location>
        <begin position="1"/>
        <end position="20"/>
    </location>
</feature>
<name>A0A6I2L561_9BURK</name>
<evidence type="ECO:0000313" key="3">
    <source>
        <dbReference type="EMBL" id="MRW92317.1"/>
    </source>
</evidence>
<reference evidence="3 4" key="1">
    <citation type="submission" date="2019-11" db="EMBL/GenBank/DDBJ databases">
        <title>Novel species isolated from a subtropical stream in China.</title>
        <authorList>
            <person name="Lu H."/>
        </authorList>
    </citation>
    <scope>NUCLEOTIDE SEQUENCE [LARGE SCALE GENOMIC DNA]</scope>
    <source>
        <strain evidence="3 4">FT80W</strain>
    </source>
</reference>